<protein>
    <submittedName>
        <fullName evidence="5">Uncharacterized protein</fullName>
    </submittedName>
</protein>
<evidence type="ECO:0000256" key="1">
    <source>
        <dbReference type="ARBA" id="ARBA00022737"/>
    </source>
</evidence>
<dbReference type="PROSITE" id="PS50297">
    <property type="entry name" value="ANK_REP_REGION"/>
    <property type="match status" value="2"/>
</dbReference>
<evidence type="ECO:0000313" key="6">
    <source>
        <dbReference type="Proteomes" id="UP000027997"/>
    </source>
</evidence>
<dbReference type="SUPFAM" id="SSF48403">
    <property type="entry name" value="Ankyrin repeat"/>
    <property type="match status" value="1"/>
</dbReference>
<keyword evidence="1" id="KW-0677">Repeat</keyword>
<dbReference type="RefSeq" id="WP_020581815.1">
    <property type="nucleotide sequence ID" value="NZ_JOJP01000001.1"/>
</dbReference>
<evidence type="ECO:0000256" key="3">
    <source>
        <dbReference type="PROSITE-ProRule" id="PRU00023"/>
    </source>
</evidence>
<dbReference type="PANTHER" id="PTHR24198:SF165">
    <property type="entry name" value="ANKYRIN REPEAT-CONTAINING PROTEIN-RELATED"/>
    <property type="match status" value="1"/>
</dbReference>
<dbReference type="Pfam" id="PF12796">
    <property type="entry name" value="Ank_2"/>
    <property type="match status" value="1"/>
</dbReference>
<comment type="caution">
    <text evidence="5">The sequence shown here is derived from an EMBL/GenBank/DDBJ whole genome shotgun (WGS) entry which is preliminary data.</text>
</comment>
<dbReference type="EMBL" id="JOJP01000001">
    <property type="protein sequence ID" value="KEI73282.1"/>
    <property type="molecule type" value="Genomic_DNA"/>
</dbReference>
<keyword evidence="6" id="KW-1185">Reference proteome</keyword>
<dbReference type="InterPro" id="IPR036770">
    <property type="entry name" value="Ankyrin_rpt-contain_sf"/>
</dbReference>
<dbReference type="Proteomes" id="UP000027997">
    <property type="component" value="Unassembled WGS sequence"/>
</dbReference>
<evidence type="ECO:0000256" key="2">
    <source>
        <dbReference type="ARBA" id="ARBA00023043"/>
    </source>
</evidence>
<dbReference type="SMART" id="SM00248">
    <property type="entry name" value="ANK"/>
    <property type="match status" value="5"/>
</dbReference>
<feature type="region of interest" description="Disordered" evidence="4">
    <location>
        <begin position="1"/>
        <end position="32"/>
    </location>
</feature>
<gene>
    <name evidence="5" type="ORF">GV64_23475</name>
</gene>
<dbReference type="Gene3D" id="1.25.40.20">
    <property type="entry name" value="Ankyrin repeat-containing domain"/>
    <property type="match status" value="2"/>
</dbReference>
<sequence length="446" mass="49456">MESISSISSHGSSVVNNKCKEDRTSADKRIQAIDDGKVRKKVPSEIDGTKLKESGCSDIGLKRCHSIVGGEHSSGEVSRKIPRVEQKSAMLMGNGSVEPASVHVIPDVLISEKTGCHGLEIFSQEQIEPPAIKAINEKKYDQICVELENGFDPNECSYHGCYPLHWVAEQGDEQMLNIFCNRVHGLDMDIRAKGGDTPLMIAVNNKYIKFSQLLIQSGADIDMLDSNSCNILFGVLNWPRDKICPEGRISPFIKDIIKRMSSEVIMSPRDVDGQTIMHVAADRDEPEVLIEILKKDGINFNIRDFDNRSPLQDAFDSEAWYLAGLLLEAGALDINKRLKNDSLPLKAAVEAGEWFAAGELIKLRADGVNELLDNGNTVFMQAMLEDECDCTEHIAANGYVDLGKIFGNGKTHRQLVWDAFEELRDELEEGSFTPQDVCNVLRSDDS</sequence>
<dbReference type="eggNOG" id="COG0666">
    <property type="taxonomic scope" value="Bacteria"/>
</dbReference>
<feature type="repeat" description="ANK" evidence="3">
    <location>
        <begin position="194"/>
        <end position="226"/>
    </location>
</feature>
<evidence type="ECO:0000256" key="4">
    <source>
        <dbReference type="SAM" id="MobiDB-lite"/>
    </source>
</evidence>
<dbReference type="STRING" id="305900.GV64_23475"/>
<dbReference type="AlphaFoldDB" id="A0A081KGK6"/>
<accession>A0A081KGK6</accession>
<reference evidence="5 6" key="1">
    <citation type="submission" date="2014-06" db="EMBL/GenBank/DDBJ databases">
        <title>Whole Genome Sequences of Three Symbiotic Endozoicomonas Bacteria.</title>
        <authorList>
            <person name="Neave M.J."/>
            <person name="Apprill A."/>
            <person name="Voolstra C.R."/>
        </authorList>
    </citation>
    <scope>NUCLEOTIDE SEQUENCE [LARGE SCALE GENOMIC DNA]</scope>
    <source>
        <strain evidence="5 6">DSM 22380</strain>
    </source>
</reference>
<dbReference type="PROSITE" id="PS50088">
    <property type="entry name" value="ANK_REPEAT"/>
    <property type="match status" value="2"/>
</dbReference>
<proteinExistence type="predicted"/>
<organism evidence="5 6">
    <name type="scientific">Endozoicomonas elysicola</name>
    <dbReference type="NCBI Taxonomy" id="305900"/>
    <lineage>
        <taxon>Bacteria</taxon>
        <taxon>Pseudomonadati</taxon>
        <taxon>Pseudomonadota</taxon>
        <taxon>Gammaproteobacteria</taxon>
        <taxon>Oceanospirillales</taxon>
        <taxon>Endozoicomonadaceae</taxon>
        <taxon>Endozoicomonas</taxon>
    </lineage>
</organism>
<feature type="compositionally biased region" description="Basic and acidic residues" evidence="4">
    <location>
        <begin position="18"/>
        <end position="32"/>
    </location>
</feature>
<dbReference type="InterPro" id="IPR002110">
    <property type="entry name" value="Ankyrin_rpt"/>
</dbReference>
<keyword evidence="2 3" id="KW-0040">ANK repeat</keyword>
<dbReference type="PANTHER" id="PTHR24198">
    <property type="entry name" value="ANKYRIN REPEAT AND PROTEIN KINASE DOMAIN-CONTAINING PROTEIN"/>
    <property type="match status" value="1"/>
</dbReference>
<feature type="repeat" description="ANK" evidence="3">
    <location>
        <begin position="272"/>
        <end position="305"/>
    </location>
</feature>
<evidence type="ECO:0000313" key="5">
    <source>
        <dbReference type="EMBL" id="KEI73282.1"/>
    </source>
</evidence>
<feature type="compositionally biased region" description="Low complexity" evidence="4">
    <location>
        <begin position="1"/>
        <end position="13"/>
    </location>
</feature>
<name>A0A081KGK6_9GAMM</name>